<organism evidence="9 10">
    <name type="scientific">Pelotomaculum schinkii</name>
    <dbReference type="NCBI Taxonomy" id="78350"/>
    <lineage>
        <taxon>Bacteria</taxon>
        <taxon>Bacillati</taxon>
        <taxon>Bacillota</taxon>
        <taxon>Clostridia</taxon>
        <taxon>Eubacteriales</taxon>
        <taxon>Desulfotomaculaceae</taxon>
        <taxon>Pelotomaculum</taxon>
    </lineage>
</organism>
<evidence type="ECO:0000256" key="2">
    <source>
        <dbReference type="ARBA" id="ARBA00022884"/>
    </source>
</evidence>
<dbReference type="PANTHER" id="PTHR33284">
    <property type="entry name" value="RIBOSOMAL PROTEIN L25/GLN-TRNA SYNTHETASE, ANTI-CODON-BINDING DOMAIN-CONTAINING PROTEIN"/>
    <property type="match status" value="1"/>
</dbReference>
<evidence type="ECO:0000256" key="6">
    <source>
        <dbReference type="SAM" id="MobiDB-lite"/>
    </source>
</evidence>
<dbReference type="RefSeq" id="WP_190240052.1">
    <property type="nucleotide sequence ID" value="NZ_QFGA01000001.1"/>
</dbReference>
<feature type="region of interest" description="Disordered" evidence="6">
    <location>
        <begin position="186"/>
        <end position="213"/>
    </location>
</feature>
<comment type="caution">
    <text evidence="9">The sequence shown here is derived from an EMBL/GenBank/DDBJ whole genome shotgun (WGS) entry which is preliminary data.</text>
</comment>
<evidence type="ECO:0000313" key="9">
    <source>
        <dbReference type="EMBL" id="TEB08436.1"/>
    </source>
</evidence>
<keyword evidence="3 5" id="KW-0689">Ribosomal protein</keyword>
<gene>
    <name evidence="9" type="primary">ctc_1</name>
    <name evidence="5" type="synonym">ctc</name>
    <name evidence="5" type="synonym">rplY</name>
    <name evidence="9" type="ORF">Psch_01999</name>
</gene>
<keyword evidence="1 5" id="KW-0699">rRNA-binding</keyword>
<keyword evidence="2 5" id="KW-0694">RNA-binding</keyword>
<dbReference type="AlphaFoldDB" id="A0A4Y7RHZ6"/>
<proteinExistence type="inferred from homology"/>
<dbReference type="NCBIfam" id="NF004133">
    <property type="entry name" value="PRK05618.2-4"/>
    <property type="match status" value="1"/>
</dbReference>
<sequence>MEPELEVRKRLDKTSSHTHEIRNKGLIPAVVYGKNIGAMAIEVDAKELQKILAEAGSNALISMKINENGKTKKHKVLVKAVQRDPLRRVLVHADFHQISLKDRIHTTVPVVLNGTAPGVVMGGVLTPLLRRVEVECLPTQIPDAITVDISGLEVGDVISVADLVLPPDVRINEDLHAAVVTVAAPGREPVETVAEPDEEKAEPAGAGEEESSK</sequence>
<name>A0A4Y7RHZ6_9FIRM</name>
<dbReference type="GO" id="GO:0008097">
    <property type="term" value="F:5S rRNA binding"/>
    <property type="evidence" value="ECO:0007669"/>
    <property type="project" value="InterPro"/>
</dbReference>
<accession>A0A4Y7RHZ6</accession>
<dbReference type="EMBL" id="QFGA01000001">
    <property type="protein sequence ID" value="TEB08436.1"/>
    <property type="molecule type" value="Genomic_DNA"/>
</dbReference>
<dbReference type="Gene3D" id="2.40.240.10">
    <property type="entry name" value="Ribosomal Protein L25, Chain P"/>
    <property type="match status" value="1"/>
</dbReference>
<dbReference type="InterPro" id="IPR037121">
    <property type="entry name" value="Ribosomal_bL25_C"/>
</dbReference>
<evidence type="ECO:0000256" key="5">
    <source>
        <dbReference type="HAMAP-Rule" id="MF_01334"/>
    </source>
</evidence>
<dbReference type="Gene3D" id="2.170.120.20">
    <property type="entry name" value="Ribosomal protein L25, beta domain"/>
    <property type="match status" value="1"/>
</dbReference>
<dbReference type="GO" id="GO:0022625">
    <property type="term" value="C:cytosolic large ribosomal subunit"/>
    <property type="evidence" value="ECO:0007669"/>
    <property type="project" value="TreeGrafter"/>
</dbReference>
<dbReference type="InterPro" id="IPR020056">
    <property type="entry name" value="Rbsml_bL25/Gln-tRNA_synth_N"/>
</dbReference>
<keyword evidence="10" id="KW-1185">Reference proteome</keyword>
<evidence type="ECO:0000256" key="1">
    <source>
        <dbReference type="ARBA" id="ARBA00022730"/>
    </source>
</evidence>
<evidence type="ECO:0000259" key="8">
    <source>
        <dbReference type="Pfam" id="PF14693"/>
    </source>
</evidence>
<dbReference type="Proteomes" id="UP000298324">
    <property type="component" value="Unassembled WGS sequence"/>
</dbReference>
<feature type="domain" description="Large ribosomal subunit protein bL25 L25" evidence="7">
    <location>
        <begin position="5"/>
        <end position="95"/>
    </location>
</feature>
<evidence type="ECO:0000313" key="10">
    <source>
        <dbReference type="Proteomes" id="UP000298324"/>
    </source>
</evidence>
<keyword evidence="4 5" id="KW-0687">Ribonucleoprotein</keyword>
<protein>
    <recommendedName>
        <fullName evidence="5">Large ribosomal subunit protein bL25</fullName>
    </recommendedName>
    <alternativeName>
        <fullName evidence="5">General stress protein CTC</fullName>
    </alternativeName>
</protein>
<dbReference type="InterPro" id="IPR020057">
    <property type="entry name" value="Ribosomal_bL25_b-dom"/>
</dbReference>
<dbReference type="HAMAP" id="MF_01334">
    <property type="entry name" value="Ribosomal_bL25_CTC"/>
    <property type="match status" value="1"/>
</dbReference>
<comment type="similarity">
    <text evidence="5">Belongs to the bacterial ribosomal protein bL25 family. CTC subfamily.</text>
</comment>
<dbReference type="Pfam" id="PF01386">
    <property type="entry name" value="Ribosomal_L25p"/>
    <property type="match status" value="1"/>
</dbReference>
<comment type="subunit">
    <text evidence="5">Part of the 50S ribosomal subunit; part of the 5S rRNA/L5/L18/L25 subcomplex. Contacts the 5S rRNA. Binds to the 5S rRNA independently of L5 and L18.</text>
</comment>
<reference evidence="9 10" key="1">
    <citation type="journal article" date="2018" name="Environ. Microbiol.">
        <title>Novel energy conservation strategies and behaviour of Pelotomaculum schinkii driving syntrophic propionate catabolism.</title>
        <authorList>
            <person name="Hidalgo-Ahumada C.A.P."/>
            <person name="Nobu M.K."/>
            <person name="Narihiro T."/>
            <person name="Tamaki H."/>
            <person name="Liu W.T."/>
            <person name="Kamagata Y."/>
            <person name="Stams A.J.M."/>
            <person name="Imachi H."/>
            <person name="Sousa D.Z."/>
        </authorList>
    </citation>
    <scope>NUCLEOTIDE SEQUENCE [LARGE SCALE GENOMIC DNA]</scope>
    <source>
        <strain evidence="9 10">HH</strain>
    </source>
</reference>
<dbReference type="InterPro" id="IPR001021">
    <property type="entry name" value="Ribosomal_bL25_long"/>
</dbReference>
<dbReference type="PANTHER" id="PTHR33284:SF1">
    <property type="entry name" value="RIBOSOMAL PROTEIN L25_GLN-TRNA SYNTHETASE, ANTI-CODON-BINDING DOMAIN-CONTAINING PROTEIN"/>
    <property type="match status" value="1"/>
</dbReference>
<dbReference type="GO" id="GO:0006412">
    <property type="term" value="P:translation"/>
    <property type="evidence" value="ECO:0007669"/>
    <property type="project" value="UniProtKB-UniRule"/>
</dbReference>
<dbReference type="GO" id="GO:0003735">
    <property type="term" value="F:structural constituent of ribosome"/>
    <property type="evidence" value="ECO:0007669"/>
    <property type="project" value="InterPro"/>
</dbReference>
<evidence type="ECO:0000256" key="3">
    <source>
        <dbReference type="ARBA" id="ARBA00022980"/>
    </source>
</evidence>
<dbReference type="InterPro" id="IPR011035">
    <property type="entry name" value="Ribosomal_bL25/Gln-tRNA_synth"/>
</dbReference>
<feature type="domain" description="Large ribosomal subunit protein bL25 beta" evidence="8">
    <location>
        <begin position="104"/>
        <end position="185"/>
    </location>
</feature>
<comment type="function">
    <text evidence="5">This is one of the proteins that binds to the 5S RNA in the ribosome where it forms part of the central protuberance.</text>
</comment>
<dbReference type="NCBIfam" id="TIGR00731">
    <property type="entry name" value="bL25_bact_ctc"/>
    <property type="match status" value="1"/>
</dbReference>
<dbReference type="SUPFAM" id="SSF50715">
    <property type="entry name" value="Ribosomal protein L25-like"/>
    <property type="match status" value="1"/>
</dbReference>
<dbReference type="CDD" id="cd00495">
    <property type="entry name" value="Ribosomal_L25_TL5_CTC"/>
    <property type="match status" value="1"/>
</dbReference>
<evidence type="ECO:0000259" key="7">
    <source>
        <dbReference type="Pfam" id="PF01386"/>
    </source>
</evidence>
<dbReference type="InterPro" id="IPR029751">
    <property type="entry name" value="Ribosomal_L25_dom"/>
</dbReference>
<evidence type="ECO:0000256" key="4">
    <source>
        <dbReference type="ARBA" id="ARBA00023274"/>
    </source>
</evidence>
<dbReference type="Pfam" id="PF14693">
    <property type="entry name" value="Ribosomal_TL5_C"/>
    <property type="match status" value="1"/>
</dbReference>
<dbReference type="InterPro" id="IPR020930">
    <property type="entry name" value="Ribosomal_uL5_bac-type"/>
</dbReference>